<dbReference type="Proteomes" id="UP000076842">
    <property type="component" value="Unassembled WGS sequence"/>
</dbReference>
<evidence type="ECO:0000256" key="9">
    <source>
        <dbReference type="PIRSR" id="PIRSR602401-1"/>
    </source>
</evidence>
<evidence type="ECO:0000256" key="1">
    <source>
        <dbReference type="ARBA" id="ARBA00001971"/>
    </source>
</evidence>
<proteinExistence type="inferred from homology"/>
<keyword evidence="13" id="KW-1185">Reference proteome</keyword>
<dbReference type="Pfam" id="PF00067">
    <property type="entry name" value="p450"/>
    <property type="match status" value="1"/>
</dbReference>
<dbReference type="InterPro" id="IPR001128">
    <property type="entry name" value="Cyt_P450"/>
</dbReference>
<evidence type="ECO:0000256" key="6">
    <source>
        <dbReference type="ARBA" id="ARBA00023002"/>
    </source>
</evidence>
<feature type="region of interest" description="Disordered" evidence="11">
    <location>
        <begin position="218"/>
        <end position="249"/>
    </location>
</feature>
<dbReference type="GO" id="GO:0016705">
    <property type="term" value="F:oxidoreductase activity, acting on paired donors, with incorporation or reduction of molecular oxygen"/>
    <property type="evidence" value="ECO:0007669"/>
    <property type="project" value="InterPro"/>
</dbReference>
<dbReference type="InterPro" id="IPR017972">
    <property type="entry name" value="Cyt_P450_CS"/>
</dbReference>
<dbReference type="InterPro" id="IPR002401">
    <property type="entry name" value="Cyt_P450_E_grp-I"/>
</dbReference>
<keyword evidence="6 10" id="KW-0560">Oxidoreductase</keyword>
<evidence type="ECO:0000256" key="5">
    <source>
        <dbReference type="ARBA" id="ARBA00022723"/>
    </source>
</evidence>
<evidence type="ECO:0000256" key="8">
    <source>
        <dbReference type="ARBA" id="ARBA00023033"/>
    </source>
</evidence>
<evidence type="ECO:0000256" key="3">
    <source>
        <dbReference type="ARBA" id="ARBA00010617"/>
    </source>
</evidence>
<dbReference type="GO" id="GO:0004497">
    <property type="term" value="F:monooxygenase activity"/>
    <property type="evidence" value="ECO:0007669"/>
    <property type="project" value="UniProtKB-KW"/>
</dbReference>
<dbReference type="OrthoDB" id="2789670at2759"/>
<evidence type="ECO:0000256" key="10">
    <source>
        <dbReference type="RuleBase" id="RU000461"/>
    </source>
</evidence>
<dbReference type="InParanoid" id="A0A165GUI9"/>
<evidence type="ECO:0000256" key="2">
    <source>
        <dbReference type="ARBA" id="ARBA00005179"/>
    </source>
</evidence>
<dbReference type="InterPro" id="IPR036396">
    <property type="entry name" value="Cyt_P450_sf"/>
</dbReference>
<feature type="compositionally biased region" description="Basic and acidic residues" evidence="11">
    <location>
        <begin position="221"/>
        <end position="243"/>
    </location>
</feature>
<dbReference type="PRINTS" id="PR00385">
    <property type="entry name" value="P450"/>
</dbReference>
<name>A0A165GUI9_9BASI</name>
<evidence type="ECO:0000256" key="4">
    <source>
        <dbReference type="ARBA" id="ARBA00022617"/>
    </source>
</evidence>
<comment type="similarity">
    <text evidence="3 10">Belongs to the cytochrome P450 family.</text>
</comment>
<comment type="cofactor">
    <cofactor evidence="1 9">
        <name>heme</name>
        <dbReference type="ChEBI" id="CHEBI:30413"/>
    </cofactor>
</comment>
<dbReference type="InterPro" id="IPR050364">
    <property type="entry name" value="Cytochrome_P450_fung"/>
</dbReference>
<dbReference type="PANTHER" id="PTHR46300">
    <property type="entry name" value="P450, PUTATIVE (EUROFUNG)-RELATED-RELATED"/>
    <property type="match status" value="1"/>
</dbReference>
<dbReference type="SUPFAM" id="SSF48264">
    <property type="entry name" value="Cytochrome P450"/>
    <property type="match status" value="1"/>
</dbReference>
<evidence type="ECO:0000256" key="7">
    <source>
        <dbReference type="ARBA" id="ARBA00023004"/>
    </source>
</evidence>
<evidence type="ECO:0000313" key="12">
    <source>
        <dbReference type="EMBL" id="KZT58494.1"/>
    </source>
</evidence>
<reference evidence="12 13" key="1">
    <citation type="journal article" date="2016" name="Mol. Biol. Evol.">
        <title>Comparative Genomics of Early-Diverging Mushroom-Forming Fungi Provides Insights into the Origins of Lignocellulose Decay Capabilities.</title>
        <authorList>
            <person name="Nagy L.G."/>
            <person name="Riley R."/>
            <person name="Tritt A."/>
            <person name="Adam C."/>
            <person name="Daum C."/>
            <person name="Floudas D."/>
            <person name="Sun H."/>
            <person name="Yadav J.S."/>
            <person name="Pangilinan J."/>
            <person name="Larsson K.H."/>
            <person name="Matsuura K."/>
            <person name="Barry K."/>
            <person name="Labutti K."/>
            <person name="Kuo R."/>
            <person name="Ohm R.A."/>
            <person name="Bhattacharya S.S."/>
            <person name="Shirouzu T."/>
            <person name="Yoshinaga Y."/>
            <person name="Martin F.M."/>
            <person name="Grigoriev I.V."/>
            <person name="Hibbett D.S."/>
        </authorList>
    </citation>
    <scope>NUCLEOTIDE SEQUENCE [LARGE SCALE GENOMIC DNA]</scope>
    <source>
        <strain evidence="12 13">HHB12733</strain>
    </source>
</reference>
<evidence type="ECO:0000256" key="11">
    <source>
        <dbReference type="SAM" id="MobiDB-lite"/>
    </source>
</evidence>
<dbReference type="PANTHER" id="PTHR46300:SF7">
    <property type="entry name" value="P450, PUTATIVE (EUROFUNG)-RELATED"/>
    <property type="match status" value="1"/>
</dbReference>
<dbReference type="STRING" id="1353952.A0A165GUI9"/>
<keyword evidence="4 9" id="KW-0349">Heme</keyword>
<feature type="binding site" description="axial binding residue" evidence="9">
    <location>
        <position position="412"/>
    </location>
    <ligand>
        <name>heme</name>
        <dbReference type="ChEBI" id="CHEBI:30413"/>
    </ligand>
    <ligandPart>
        <name>Fe</name>
        <dbReference type="ChEBI" id="CHEBI:18248"/>
    </ligandPart>
</feature>
<sequence>MTIRIWGKDIIVLNTAEAVAEVLETRTGATWGRPRMVMAHELAGFADVPSQTNDPSLHKRYRRAYAATISARGAQRYWGVQELELRRAALGMLDVKGSEGEAVRRAVAAIVLQVAYGHPISSTADPLIARANEILRIFEKVMQPGVWLVDIFPLLKHFPSWFPGAGFKRRARTWRARIRETRVLPFERVKRDMEQGRARASVSSQMLEQLALSRQAGLGLGEREGERKDEGRSGGEREGKIEGESGEESAYDEEFIMATAGSFYSAGSDTSVAAIQTFLCAMALHPHCQSLAQAELDTLTSRSRLPALSDRPLLPYCAAIVQETLRWHPVTPFALPHVLLEDVSFRRWRLPRGRAVLGNVWSITRDEGAYPKAGEFRPERWLDEEGMLRGVEKEKDGSRHLPWTFGFGRRVCPGSVLAEATLFAAVVSILWSCTVSRLEGTEAREVEWEEVGVHRPKDFPLDVRERFEGAAEILRGAVVE</sequence>
<dbReference type="Gene3D" id="1.10.630.10">
    <property type="entry name" value="Cytochrome P450"/>
    <property type="match status" value="1"/>
</dbReference>
<comment type="pathway">
    <text evidence="2">Secondary metabolite biosynthesis.</text>
</comment>
<evidence type="ECO:0000313" key="13">
    <source>
        <dbReference type="Proteomes" id="UP000076842"/>
    </source>
</evidence>
<dbReference type="PROSITE" id="PS00086">
    <property type="entry name" value="CYTOCHROME_P450"/>
    <property type="match status" value="1"/>
</dbReference>
<dbReference type="GO" id="GO:0020037">
    <property type="term" value="F:heme binding"/>
    <property type="evidence" value="ECO:0007669"/>
    <property type="project" value="InterPro"/>
</dbReference>
<accession>A0A165GUI9</accession>
<dbReference type="CDD" id="cd11065">
    <property type="entry name" value="CYP64-like"/>
    <property type="match status" value="1"/>
</dbReference>
<dbReference type="PRINTS" id="PR00463">
    <property type="entry name" value="EP450I"/>
</dbReference>
<keyword evidence="8 10" id="KW-0503">Monooxygenase</keyword>
<gene>
    <name evidence="12" type="ORF">CALCODRAFT_494750</name>
</gene>
<keyword evidence="7 9" id="KW-0408">Iron</keyword>
<dbReference type="GO" id="GO:0005506">
    <property type="term" value="F:iron ion binding"/>
    <property type="evidence" value="ECO:0007669"/>
    <property type="project" value="InterPro"/>
</dbReference>
<keyword evidence="5 9" id="KW-0479">Metal-binding</keyword>
<dbReference type="AlphaFoldDB" id="A0A165GUI9"/>
<dbReference type="EMBL" id="KV423950">
    <property type="protein sequence ID" value="KZT58494.1"/>
    <property type="molecule type" value="Genomic_DNA"/>
</dbReference>
<organism evidence="12 13">
    <name type="scientific">Calocera cornea HHB12733</name>
    <dbReference type="NCBI Taxonomy" id="1353952"/>
    <lineage>
        <taxon>Eukaryota</taxon>
        <taxon>Fungi</taxon>
        <taxon>Dikarya</taxon>
        <taxon>Basidiomycota</taxon>
        <taxon>Agaricomycotina</taxon>
        <taxon>Dacrymycetes</taxon>
        <taxon>Dacrymycetales</taxon>
        <taxon>Dacrymycetaceae</taxon>
        <taxon>Calocera</taxon>
    </lineage>
</organism>
<protein>
    <submittedName>
        <fullName evidence="12">Cytochrome P450</fullName>
    </submittedName>
</protein>